<evidence type="ECO:0000256" key="1">
    <source>
        <dbReference type="ARBA" id="ARBA00022630"/>
    </source>
</evidence>
<dbReference type="Proteomes" id="UP001356427">
    <property type="component" value="Unassembled WGS sequence"/>
</dbReference>
<dbReference type="InterPro" id="IPR009075">
    <property type="entry name" value="AcylCo_DH/oxidase_C"/>
</dbReference>
<keyword evidence="1" id="KW-0285">Flavoprotein</keyword>
<feature type="domain" description="Acyl-CoA dehydrogenase/oxidase C-terminal" evidence="2">
    <location>
        <begin position="2"/>
        <end position="43"/>
    </location>
</feature>
<dbReference type="GO" id="GO:0016627">
    <property type="term" value="F:oxidoreductase activity, acting on the CH-CH group of donors"/>
    <property type="evidence" value="ECO:0007669"/>
    <property type="project" value="InterPro"/>
</dbReference>
<evidence type="ECO:0000259" key="2">
    <source>
        <dbReference type="Pfam" id="PF00441"/>
    </source>
</evidence>
<organism evidence="3 4">
    <name type="scientific">Coregonus suidteri</name>
    <dbReference type="NCBI Taxonomy" id="861788"/>
    <lineage>
        <taxon>Eukaryota</taxon>
        <taxon>Metazoa</taxon>
        <taxon>Chordata</taxon>
        <taxon>Craniata</taxon>
        <taxon>Vertebrata</taxon>
        <taxon>Euteleostomi</taxon>
        <taxon>Actinopterygii</taxon>
        <taxon>Neopterygii</taxon>
        <taxon>Teleostei</taxon>
        <taxon>Protacanthopterygii</taxon>
        <taxon>Salmoniformes</taxon>
        <taxon>Salmonidae</taxon>
        <taxon>Coregoninae</taxon>
        <taxon>Coregonus</taxon>
    </lineage>
</organism>
<protein>
    <recommendedName>
        <fullName evidence="2">Acyl-CoA dehydrogenase/oxidase C-terminal domain-containing protein</fullName>
    </recommendedName>
</protein>
<dbReference type="InterPro" id="IPR036250">
    <property type="entry name" value="AcylCo_DH-like_C"/>
</dbReference>
<comment type="caution">
    <text evidence="3">The sequence shown here is derived from an EMBL/GenBank/DDBJ whole genome shotgun (WGS) entry which is preliminary data.</text>
</comment>
<dbReference type="AlphaFoldDB" id="A0AAN8M7M3"/>
<name>A0AAN8M7M3_9TELE</name>
<dbReference type="EMBL" id="JAGTTL010000004">
    <property type="protein sequence ID" value="KAK6324069.1"/>
    <property type="molecule type" value="Genomic_DNA"/>
</dbReference>
<reference evidence="3 4" key="1">
    <citation type="submission" date="2021-04" db="EMBL/GenBank/DDBJ databases">
        <authorList>
            <person name="De Guttry C."/>
            <person name="Zahm M."/>
            <person name="Klopp C."/>
            <person name="Cabau C."/>
            <person name="Louis A."/>
            <person name="Berthelot C."/>
            <person name="Parey E."/>
            <person name="Roest Crollius H."/>
            <person name="Montfort J."/>
            <person name="Robinson-Rechavi M."/>
            <person name="Bucao C."/>
            <person name="Bouchez O."/>
            <person name="Gislard M."/>
            <person name="Lluch J."/>
            <person name="Milhes M."/>
            <person name="Lampietro C."/>
            <person name="Lopez Roques C."/>
            <person name="Donnadieu C."/>
            <person name="Braasch I."/>
            <person name="Desvignes T."/>
            <person name="Postlethwait J."/>
            <person name="Bobe J."/>
            <person name="Wedekind C."/>
            <person name="Guiguen Y."/>
        </authorList>
    </citation>
    <scope>NUCLEOTIDE SEQUENCE [LARGE SCALE GENOMIC DNA]</scope>
    <source>
        <strain evidence="3">Cs_M1</strain>
        <tissue evidence="3">Blood</tissue>
    </source>
</reference>
<dbReference type="Gene3D" id="1.20.140.10">
    <property type="entry name" value="Butyryl-CoA Dehydrogenase, subunit A, domain 3"/>
    <property type="match status" value="1"/>
</dbReference>
<accession>A0AAN8M7M3</accession>
<proteinExistence type="predicted"/>
<evidence type="ECO:0000313" key="4">
    <source>
        <dbReference type="Proteomes" id="UP001356427"/>
    </source>
</evidence>
<gene>
    <name evidence="3" type="ORF">J4Q44_G00064080</name>
</gene>
<sequence length="66" mass="7657">MMDNIIQETIQFTRQRKIFKMPVLYHQSVHFRLAELETEIELLHRSTDARLLSVGGGADDVMLSII</sequence>
<evidence type="ECO:0000313" key="3">
    <source>
        <dbReference type="EMBL" id="KAK6324069.1"/>
    </source>
</evidence>
<dbReference type="Pfam" id="PF00441">
    <property type="entry name" value="Acyl-CoA_dh_1"/>
    <property type="match status" value="1"/>
</dbReference>
<keyword evidence="4" id="KW-1185">Reference proteome</keyword>
<dbReference type="SUPFAM" id="SSF47203">
    <property type="entry name" value="Acyl-CoA dehydrogenase C-terminal domain-like"/>
    <property type="match status" value="1"/>
</dbReference>